<proteinExistence type="predicted"/>
<feature type="compositionally biased region" description="Basic and acidic residues" evidence="1">
    <location>
        <begin position="37"/>
        <end position="48"/>
    </location>
</feature>
<organism evidence="2 3">
    <name type="scientific">Sphagnum jensenii</name>
    <dbReference type="NCBI Taxonomy" id="128206"/>
    <lineage>
        <taxon>Eukaryota</taxon>
        <taxon>Viridiplantae</taxon>
        <taxon>Streptophyta</taxon>
        <taxon>Embryophyta</taxon>
        <taxon>Bryophyta</taxon>
        <taxon>Sphagnophytina</taxon>
        <taxon>Sphagnopsida</taxon>
        <taxon>Sphagnales</taxon>
        <taxon>Sphagnaceae</taxon>
        <taxon>Sphagnum</taxon>
    </lineage>
</organism>
<sequence>MVMKVVFVSLAIGLRSRRSSVSSCGTETELTSTSDTGRNERELKKGSAHDTGFTVETVLKSSPSSTPSQSTTTRVEFGASVLDPGSHTFVWPQELLPEDRTLCGMLGDCRGKYTLRRGEDQWCQELKFGSTSRSFVIGARAFPEKNTGLA</sequence>
<protein>
    <submittedName>
        <fullName evidence="2">Uncharacterized protein</fullName>
    </submittedName>
</protein>
<feature type="region of interest" description="Disordered" evidence="1">
    <location>
        <begin position="54"/>
        <end position="73"/>
    </location>
</feature>
<dbReference type="EMBL" id="OZ020101">
    <property type="protein sequence ID" value="CAK9275531.1"/>
    <property type="molecule type" value="Genomic_DNA"/>
</dbReference>
<feature type="compositionally biased region" description="Low complexity" evidence="1">
    <location>
        <begin position="61"/>
        <end position="73"/>
    </location>
</feature>
<reference evidence="2" key="1">
    <citation type="submission" date="2024-02" db="EMBL/GenBank/DDBJ databases">
        <authorList>
            <consortium name="ELIXIR-Norway"/>
            <consortium name="Elixir Norway"/>
        </authorList>
    </citation>
    <scope>NUCLEOTIDE SEQUENCE</scope>
</reference>
<evidence type="ECO:0000313" key="3">
    <source>
        <dbReference type="Proteomes" id="UP001497444"/>
    </source>
</evidence>
<evidence type="ECO:0000256" key="1">
    <source>
        <dbReference type="SAM" id="MobiDB-lite"/>
    </source>
</evidence>
<dbReference type="Proteomes" id="UP001497444">
    <property type="component" value="Chromosome 6"/>
</dbReference>
<feature type="compositionally biased region" description="Polar residues" evidence="1">
    <location>
        <begin position="23"/>
        <end position="36"/>
    </location>
</feature>
<name>A0ABP0XC70_9BRYO</name>
<accession>A0ABP0XC70</accession>
<feature type="region of interest" description="Disordered" evidence="1">
    <location>
        <begin position="23"/>
        <end position="48"/>
    </location>
</feature>
<evidence type="ECO:0000313" key="2">
    <source>
        <dbReference type="EMBL" id="CAK9275531.1"/>
    </source>
</evidence>
<gene>
    <name evidence="2" type="ORF">CSSPJE1EN1_LOCUS21009</name>
</gene>
<keyword evidence="3" id="KW-1185">Reference proteome</keyword>